<evidence type="ECO:0000313" key="2">
    <source>
        <dbReference type="Proteomes" id="UP001054945"/>
    </source>
</evidence>
<keyword evidence="2" id="KW-1185">Reference proteome</keyword>
<reference evidence="1 2" key="1">
    <citation type="submission" date="2021-06" db="EMBL/GenBank/DDBJ databases">
        <title>Caerostris extrusa draft genome.</title>
        <authorList>
            <person name="Kono N."/>
            <person name="Arakawa K."/>
        </authorList>
    </citation>
    <scope>NUCLEOTIDE SEQUENCE [LARGE SCALE GENOMIC DNA]</scope>
</reference>
<name>A0AAV4VJ74_CAEEX</name>
<dbReference type="EMBL" id="BPLR01014639">
    <property type="protein sequence ID" value="GIY70242.1"/>
    <property type="molecule type" value="Genomic_DNA"/>
</dbReference>
<sequence length="86" mass="10072">MDEESTHWNPLSEEEEKLEEVIEEEETETWLENLGLSQDALPSISKKKRRSDPTYQIDRKSKSLVYVEDRETQALLNFLLNSSFAP</sequence>
<comment type="caution">
    <text evidence="1">The sequence shown here is derived from an EMBL/GenBank/DDBJ whole genome shotgun (WGS) entry which is preliminary data.</text>
</comment>
<organism evidence="1 2">
    <name type="scientific">Caerostris extrusa</name>
    <name type="common">Bark spider</name>
    <name type="synonym">Caerostris bankana</name>
    <dbReference type="NCBI Taxonomy" id="172846"/>
    <lineage>
        <taxon>Eukaryota</taxon>
        <taxon>Metazoa</taxon>
        <taxon>Ecdysozoa</taxon>
        <taxon>Arthropoda</taxon>
        <taxon>Chelicerata</taxon>
        <taxon>Arachnida</taxon>
        <taxon>Araneae</taxon>
        <taxon>Araneomorphae</taxon>
        <taxon>Entelegynae</taxon>
        <taxon>Araneoidea</taxon>
        <taxon>Araneidae</taxon>
        <taxon>Caerostris</taxon>
    </lineage>
</organism>
<dbReference type="Proteomes" id="UP001054945">
    <property type="component" value="Unassembled WGS sequence"/>
</dbReference>
<accession>A0AAV4VJ74</accession>
<gene>
    <name evidence="1" type="primary">DONSON</name>
    <name evidence="1" type="ORF">CEXT_244591</name>
</gene>
<protein>
    <submittedName>
        <fullName evidence="1">Protein downstream neighbor of Son</fullName>
    </submittedName>
</protein>
<proteinExistence type="predicted"/>
<evidence type="ECO:0000313" key="1">
    <source>
        <dbReference type="EMBL" id="GIY70242.1"/>
    </source>
</evidence>
<dbReference type="AlphaFoldDB" id="A0AAV4VJ74"/>